<dbReference type="InterPro" id="IPR023614">
    <property type="entry name" value="Porin_dom_sf"/>
</dbReference>
<proteinExistence type="predicted"/>
<name>A0AAU8AJB8_9RHOB</name>
<feature type="signal peptide" evidence="1">
    <location>
        <begin position="1"/>
        <end position="20"/>
    </location>
</feature>
<protein>
    <submittedName>
        <fullName evidence="3">Porin</fullName>
    </submittedName>
</protein>
<evidence type="ECO:0000256" key="1">
    <source>
        <dbReference type="SAM" id="SignalP"/>
    </source>
</evidence>
<organism evidence="3">
    <name type="scientific">Alloyangia sp. H15</name>
    <dbReference type="NCBI Taxonomy" id="3029062"/>
    <lineage>
        <taxon>Bacteria</taxon>
        <taxon>Pseudomonadati</taxon>
        <taxon>Pseudomonadota</taxon>
        <taxon>Alphaproteobacteria</taxon>
        <taxon>Rhodobacterales</taxon>
        <taxon>Roseobacteraceae</taxon>
        <taxon>Alloyangia</taxon>
    </lineage>
</organism>
<dbReference type="RefSeq" id="WP_353473303.1">
    <property type="nucleotide sequence ID" value="NZ_CP123384.1"/>
</dbReference>
<dbReference type="EMBL" id="CP123384">
    <property type="protein sequence ID" value="XCC94483.1"/>
    <property type="molecule type" value="Genomic_DNA"/>
</dbReference>
<feature type="chain" id="PRO_5043571660" evidence="1">
    <location>
        <begin position="21"/>
        <end position="349"/>
    </location>
</feature>
<evidence type="ECO:0000259" key="2">
    <source>
        <dbReference type="Pfam" id="PF13609"/>
    </source>
</evidence>
<sequence>MKKILFASTALVATAGIASAEVTLSGYAEMGIYNPGNRFDQKNDEVQFFTDIDLTFTMSGEADNGLVFGANIDLDEAQKPFTNPWQQGGEALFVSYGGATLTMGDTDSAYDKIVPEMNLGGAGSIADDETVHAGFNDGAEFDGGVNGSDGQIARFDYALGGITFSGSAEQIADGSKPSDFVTAYDAATDTKTFGRADSGETLWSAGVGYKGEFSGLDLNAGLGYLKLDEWAEVWGVGATVAFAGGFEVGATYSDIQGEDDFAVDSGDHWGLGFGYSMNALSVGVNYGAYDFDDAGGREGYGIAVNYDLGGGLVAQAGYGHSSFDNEQINSKGTKFDEDDTFSIGLAMSF</sequence>
<dbReference type="GO" id="GO:0015288">
    <property type="term" value="F:porin activity"/>
    <property type="evidence" value="ECO:0007669"/>
    <property type="project" value="InterPro"/>
</dbReference>
<dbReference type="Gene3D" id="2.40.160.10">
    <property type="entry name" value="Porin"/>
    <property type="match status" value="1"/>
</dbReference>
<dbReference type="AlphaFoldDB" id="A0AAU8AJB8"/>
<dbReference type="SUPFAM" id="SSF56935">
    <property type="entry name" value="Porins"/>
    <property type="match status" value="1"/>
</dbReference>
<dbReference type="GO" id="GO:0016020">
    <property type="term" value="C:membrane"/>
    <property type="evidence" value="ECO:0007669"/>
    <property type="project" value="InterPro"/>
</dbReference>
<reference evidence="3" key="1">
    <citation type="submission" date="2023-02" db="EMBL/GenBank/DDBJ databases">
        <title>Description and genomic characterization of Salipiger bruguierae sp. nov., isolated from the sediment of mangrove plant Bruguiera sexangula.</title>
        <authorList>
            <person name="Long M."/>
        </authorList>
    </citation>
    <scope>NUCLEOTIDE SEQUENCE</scope>
    <source>
        <strain evidence="3">H15</strain>
    </source>
</reference>
<feature type="domain" description="Porin" evidence="2">
    <location>
        <begin position="7"/>
        <end position="325"/>
    </location>
</feature>
<evidence type="ECO:0000313" key="3">
    <source>
        <dbReference type="EMBL" id="XCC94483.1"/>
    </source>
</evidence>
<dbReference type="InterPro" id="IPR033900">
    <property type="entry name" value="Gram_neg_porin_domain"/>
</dbReference>
<gene>
    <name evidence="3" type="ORF">PVT71_04500</name>
</gene>
<accession>A0AAU8AJB8</accession>
<keyword evidence="1" id="KW-0732">Signal</keyword>
<dbReference type="Pfam" id="PF13609">
    <property type="entry name" value="Porin_4"/>
    <property type="match status" value="1"/>
</dbReference>